<evidence type="ECO:0000256" key="9">
    <source>
        <dbReference type="ARBA" id="ARBA00023065"/>
    </source>
</evidence>
<evidence type="ECO:0000256" key="7">
    <source>
        <dbReference type="ARBA" id="ARBA00022729"/>
    </source>
</evidence>
<keyword evidence="12" id="KW-0564">Palmitate</keyword>
<dbReference type="Pfam" id="PF22461">
    <property type="entry name" value="SLBB_2"/>
    <property type="match status" value="2"/>
</dbReference>
<keyword evidence="10" id="KW-0626">Porin</keyword>
<dbReference type="InterPro" id="IPR019554">
    <property type="entry name" value="Soluble_ligand-bd"/>
</dbReference>
<keyword evidence="5" id="KW-0762">Sugar transport</keyword>
<feature type="domain" description="SLBB" evidence="17">
    <location>
        <begin position="137"/>
        <end position="222"/>
    </location>
</feature>
<evidence type="ECO:0000256" key="6">
    <source>
        <dbReference type="ARBA" id="ARBA00022692"/>
    </source>
</evidence>
<dbReference type="GO" id="GO:0015159">
    <property type="term" value="F:polysaccharide transmembrane transporter activity"/>
    <property type="evidence" value="ECO:0007669"/>
    <property type="project" value="InterPro"/>
</dbReference>
<comment type="similarity">
    <text evidence="2">Belongs to the BexD/CtrA/VexA family.</text>
</comment>
<keyword evidence="9" id="KW-0406">Ion transport</keyword>
<dbReference type="AlphaFoldDB" id="A0AA97APA7"/>
<evidence type="ECO:0000256" key="11">
    <source>
        <dbReference type="ARBA" id="ARBA00023136"/>
    </source>
</evidence>
<evidence type="ECO:0000256" key="10">
    <source>
        <dbReference type="ARBA" id="ARBA00023114"/>
    </source>
</evidence>
<evidence type="ECO:0000256" key="2">
    <source>
        <dbReference type="ARBA" id="ARBA00009450"/>
    </source>
</evidence>
<evidence type="ECO:0000256" key="13">
    <source>
        <dbReference type="ARBA" id="ARBA00023237"/>
    </source>
</evidence>
<dbReference type="InterPro" id="IPR003715">
    <property type="entry name" value="Poly_export_N"/>
</dbReference>
<dbReference type="Gene3D" id="3.10.560.10">
    <property type="entry name" value="Outer membrane lipoprotein wza domain like"/>
    <property type="match status" value="3"/>
</dbReference>
<keyword evidence="8" id="KW-0625">Polysaccharide transport</keyword>
<evidence type="ECO:0000313" key="18">
    <source>
        <dbReference type="EMBL" id="WNZ27662.1"/>
    </source>
</evidence>
<keyword evidence="3" id="KW-0813">Transport</keyword>
<keyword evidence="14" id="KW-0449">Lipoprotein</keyword>
<evidence type="ECO:0000259" key="15">
    <source>
        <dbReference type="Pfam" id="PF02563"/>
    </source>
</evidence>
<evidence type="ECO:0000256" key="8">
    <source>
        <dbReference type="ARBA" id="ARBA00023047"/>
    </source>
</evidence>
<dbReference type="Pfam" id="PF02563">
    <property type="entry name" value="Poly_export"/>
    <property type="match status" value="1"/>
</dbReference>
<accession>A0AA97APA7</accession>
<protein>
    <submittedName>
        <fullName evidence="18">Sugar ABC transporter substrate-binding protein</fullName>
    </submittedName>
</protein>
<evidence type="ECO:0000259" key="16">
    <source>
        <dbReference type="Pfam" id="PF10531"/>
    </source>
</evidence>
<evidence type="ECO:0000256" key="14">
    <source>
        <dbReference type="ARBA" id="ARBA00023288"/>
    </source>
</evidence>
<feature type="domain" description="Soluble ligand binding" evidence="16">
    <location>
        <begin position="375"/>
        <end position="424"/>
    </location>
</feature>
<dbReference type="Gene3D" id="3.30.1950.10">
    <property type="entry name" value="wza like domain"/>
    <property type="match status" value="1"/>
</dbReference>
<keyword evidence="6" id="KW-0812">Transmembrane</keyword>
<keyword evidence="4" id="KW-1134">Transmembrane beta strand</keyword>
<evidence type="ECO:0000256" key="4">
    <source>
        <dbReference type="ARBA" id="ARBA00022452"/>
    </source>
</evidence>
<dbReference type="InterPro" id="IPR049712">
    <property type="entry name" value="Poly_export"/>
</dbReference>
<organism evidence="18">
    <name type="scientific">Leptolyngbya sp. NK1-12</name>
    <dbReference type="NCBI Taxonomy" id="2547451"/>
    <lineage>
        <taxon>Bacteria</taxon>
        <taxon>Bacillati</taxon>
        <taxon>Cyanobacteriota</taxon>
        <taxon>Cyanophyceae</taxon>
        <taxon>Leptolyngbyales</taxon>
        <taxon>Leptolyngbyaceae</taxon>
        <taxon>Leptolyngbya group</taxon>
        <taxon>Leptolyngbya</taxon>
    </lineage>
</organism>
<evidence type="ECO:0000259" key="17">
    <source>
        <dbReference type="Pfam" id="PF22461"/>
    </source>
</evidence>
<dbReference type="GO" id="GO:0015288">
    <property type="term" value="F:porin activity"/>
    <property type="evidence" value="ECO:0007669"/>
    <property type="project" value="UniProtKB-KW"/>
</dbReference>
<evidence type="ECO:0000256" key="5">
    <source>
        <dbReference type="ARBA" id="ARBA00022597"/>
    </source>
</evidence>
<evidence type="ECO:0000256" key="1">
    <source>
        <dbReference type="ARBA" id="ARBA00004571"/>
    </source>
</evidence>
<dbReference type="GO" id="GO:0046930">
    <property type="term" value="C:pore complex"/>
    <property type="evidence" value="ECO:0007669"/>
    <property type="project" value="UniProtKB-KW"/>
</dbReference>
<dbReference type="EMBL" id="CP053587">
    <property type="protein sequence ID" value="WNZ27662.1"/>
    <property type="molecule type" value="Genomic_DNA"/>
</dbReference>
<dbReference type="InterPro" id="IPR054765">
    <property type="entry name" value="SLBB_dom"/>
</dbReference>
<keyword evidence="7" id="KW-0732">Signal</keyword>
<keyword evidence="13" id="KW-0998">Cell outer membrane</keyword>
<evidence type="ECO:0000256" key="12">
    <source>
        <dbReference type="ARBA" id="ARBA00023139"/>
    </source>
</evidence>
<dbReference type="PANTHER" id="PTHR33619">
    <property type="entry name" value="POLYSACCHARIDE EXPORT PROTEIN GFCE-RELATED"/>
    <property type="match status" value="1"/>
</dbReference>
<gene>
    <name evidence="18" type="ORF">HJG54_32965</name>
</gene>
<keyword evidence="11" id="KW-0472">Membrane</keyword>
<dbReference type="GO" id="GO:0009279">
    <property type="term" value="C:cell outer membrane"/>
    <property type="evidence" value="ECO:0007669"/>
    <property type="project" value="UniProtKB-SubCell"/>
</dbReference>
<reference evidence="18" key="1">
    <citation type="submission" date="2020-05" db="EMBL/GenBank/DDBJ databases">
        <authorList>
            <person name="Zhu T."/>
            <person name="Keshari N."/>
            <person name="Lu X."/>
        </authorList>
    </citation>
    <scope>NUCLEOTIDE SEQUENCE</scope>
    <source>
        <strain evidence="18">NK1-12</strain>
    </source>
</reference>
<dbReference type="PANTHER" id="PTHR33619:SF3">
    <property type="entry name" value="POLYSACCHARIDE EXPORT PROTEIN GFCE-RELATED"/>
    <property type="match status" value="1"/>
</dbReference>
<name>A0AA97APA7_9CYAN</name>
<feature type="domain" description="Polysaccharide export protein N-terminal" evidence="15">
    <location>
        <begin position="55"/>
        <end position="130"/>
    </location>
</feature>
<dbReference type="GO" id="GO:0006811">
    <property type="term" value="P:monoatomic ion transport"/>
    <property type="evidence" value="ECO:0007669"/>
    <property type="project" value="UniProtKB-KW"/>
</dbReference>
<feature type="domain" description="SLBB" evidence="17">
    <location>
        <begin position="287"/>
        <end position="349"/>
    </location>
</feature>
<proteinExistence type="inferred from homology"/>
<sequence>MALLDTMQISSLVLNIYKIGLMGTFGVSCLCLSPAIASATLPTDSLQRETTSSRAEDPYTLGAGDQIRIDIFKLTQYSGENTVLVDGTLNLPVVGSVYIRGMTLEQAASAIAAQYSQRRILRSPIVTVSLVAPRPVKIGVSGEVNHPGSYTLERQSGQVPTLTQILEEAGGIRQSADLRRVQLRRLQPSGAEEVIVVDLWQFLQTGDARYNVTLRDGDAIVVPTAKDMSLAESSQVAAASFAADADQSINIAVVGEVFRPGPYTVTGTARTAEAGVPGGTTMLGTAPTVTRAIQVAGGITPTADVRKVQIQRRTRTGLEQNFTVDLWQLLRAGDLNQDAILQDGDTVLVPTVTNLDPEEAAQIAAASFSPDTIRINVVGEVVQPGVVEVPPNTPLNQALLAAGGFNNRAEQTVLLVRLNPNGSVSQQQVDVDFTQGIDSDANPALRNNDVIVVKRSGIAAISDALGTATDPLTRFFTLFSIPLNFFRLF</sequence>
<evidence type="ECO:0000256" key="3">
    <source>
        <dbReference type="ARBA" id="ARBA00022448"/>
    </source>
</evidence>
<comment type="subcellular location">
    <subcellularLocation>
        <location evidence="1">Cell outer membrane</location>
        <topology evidence="1">Multi-pass membrane protein</topology>
    </subcellularLocation>
</comment>
<dbReference type="Pfam" id="PF10531">
    <property type="entry name" value="SLBB"/>
    <property type="match status" value="1"/>
</dbReference>